<sequence length="208" mass="24295">MESRRIPLVKILKGRLLRIAELQDAVILELSRRFYFVLHGGLAVWRVYGGKRFSLDIDIYHEDPRKLMNIPFKFTRKKLTSSGVLYLRLKNGAEVELEASPMFKKKEIIEADYWLVDGSSIVIRTLKQEELVREKVEAFLERGKARDLYDIYYLLDLCDPALIKEEMKVLSEKLRIPDDFSGLKELILMGVPPSFDAIERKVRRYASI</sequence>
<reference evidence="1 2" key="1">
    <citation type="submission" date="2018-10" db="EMBL/GenBank/DDBJ databases">
        <title>Co-occurring genomic capacity for anaerobic methane metabolism and dissimilatory sulfite reduction discovered in the Korarchaeota.</title>
        <authorList>
            <person name="Mckay L.J."/>
            <person name="Dlakic M."/>
            <person name="Fields M.W."/>
            <person name="Delmont T.O."/>
            <person name="Eren A.M."/>
            <person name="Jay Z.J."/>
            <person name="Klingelsmith K.B."/>
            <person name="Rusch D.B."/>
            <person name="Inskeep W.P."/>
        </authorList>
    </citation>
    <scope>NUCLEOTIDE SEQUENCE [LARGE SCALE GENOMIC DNA]</scope>
    <source>
        <strain evidence="1 2">MDKW</strain>
    </source>
</reference>
<comment type="caution">
    <text evidence="1">The sequence shown here is derived from an EMBL/GenBank/DDBJ whole genome shotgun (WGS) entry which is preliminary data.</text>
</comment>
<accession>A0A3R9QCT5</accession>
<dbReference type="AlphaFoldDB" id="A0A3R9QCT5"/>
<dbReference type="Proteomes" id="UP000277582">
    <property type="component" value="Unassembled WGS sequence"/>
</dbReference>
<evidence type="ECO:0008006" key="3">
    <source>
        <dbReference type="Google" id="ProtNLM"/>
    </source>
</evidence>
<gene>
    <name evidence="1" type="ORF">D6D85_10530</name>
</gene>
<dbReference type="OrthoDB" id="371869at2157"/>
<organism evidence="1 2">
    <name type="scientific">Candidatus Methanodesulfokora washburnensis</name>
    <dbReference type="NCBI Taxonomy" id="2478471"/>
    <lineage>
        <taxon>Archaea</taxon>
        <taxon>Thermoproteota</taxon>
        <taxon>Candidatus Korarchaeia</taxon>
        <taxon>Candidatus Korarchaeia incertae sedis</taxon>
        <taxon>Candidatus Methanodesulfokora</taxon>
    </lineage>
</organism>
<evidence type="ECO:0000313" key="2">
    <source>
        <dbReference type="Proteomes" id="UP000277582"/>
    </source>
</evidence>
<protein>
    <recommendedName>
        <fullName evidence="3">Nucleotidyl transferase AbiEii/AbiGii toxin family protein</fullName>
    </recommendedName>
</protein>
<keyword evidence="2" id="KW-1185">Reference proteome</keyword>
<dbReference type="EMBL" id="RCOS01000118">
    <property type="protein sequence ID" value="RSN73409.1"/>
    <property type="molecule type" value="Genomic_DNA"/>
</dbReference>
<dbReference type="InterPro" id="IPR014942">
    <property type="entry name" value="AbiEii"/>
</dbReference>
<name>A0A3R9QCT5_9CREN</name>
<proteinExistence type="predicted"/>
<dbReference type="RefSeq" id="WP_125671929.1">
    <property type="nucleotide sequence ID" value="NZ_RCOS01000118.1"/>
</dbReference>
<evidence type="ECO:0000313" key="1">
    <source>
        <dbReference type="EMBL" id="RSN73409.1"/>
    </source>
</evidence>
<dbReference type="Pfam" id="PF08843">
    <property type="entry name" value="AbiEii"/>
    <property type="match status" value="1"/>
</dbReference>